<feature type="non-terminal residue" evidence="2">
    <location>
        <position position="47"/>
    </location>
</feature>
<dbReference type="AlphaFoldDB" id="A0A653D2B3"/>
<dbReference type="EMBL" id="CAACVG010009837">
    <property type="protein sequence ID" value="VEN54303.1"/>
    <property type="molecule type" value="Genomic_DNA"/>
</dbReference>
<gene>
    <name evidence="2" type="ORF">CALMAC_LOCUS13814</name>
    <name evidence="1" type="ORF">CALMAC_LOCUS9555</name>
</gene>
<evidence type="ECO:0000313" key="1">
    <source>
        <dbReference type="EMBL" id="VEN47909.1"/>
    </source>
</evidence>
<evidence type="ECO:0000313" key="3">
    <source>
        <dbReference type="Proteomes" id="UP000410492"/>
    </source>
</evidence>
<dbReference type="EMBL" id="CAACVG010007988">
    <property type="protein sequence ID" value="VEN47909.1"/>
    <property type="molecule type" value="Genomic_DNA"/>
</dbReference>
<organism evidence="2 3">
    <name type="scientific">Callosobruchus maculatus</name>
    <name type="common">Southern cowpea weevil</name>
    <name type="synonym">Pulse bruchid</name>
    <dbReference type="NCBI Taxonomy" id="64391"/>
    <lineage>
        <taxon>Eukaryota</taxon>
        <taxon>Metazoa</taxon>
        <taxon>Ecdysozoa</taxon>
        <taxon>Arthropoda</taxon>
        <taxon>Hexapoda</taxon>
        <taxon>Insecta</taxon>
        <taxon>Pterygota</taxon>
        <taxon>Neoptera</taxon>
        <taxon>Endopterygota</taxon>
        <taxon>Coleoptera</taxon>
        <taxon>Polyphaga</taxon>
        <taxon>Cucujiformia</taxon>
        <taxon>Chrysomeloidea</taxon>
        <taxon>Chrysomelidae</taxon>
        <taxon>Bruchinae</taxon>
        <taxon>Bruchini</taxon>
        <taxon>Callosobruchus</taxon>
    </lineage>
</organism>
<protein>
    <submittedName>
        <fullName evidence="2">Uncharacterized protein</fullName>
    </submittedName>
</protein>
<dbReference type="Proteomes" id="UP000410492">
    <property type="component" value="Unassembled WGS sequence"/>
</dbReference>
<proteinExistence type="predicted"/>
<evidence type="ECO:0000313" key="2">
    <source>
        <dbReference type="EMBL" id="VEN54303.1"/>
    </source>
</evidence>
<accession>A0A653D2B3</accession>
<keyword evidence="3" id="KW-1185">Reference proteome</keyword>
<name>A0A653D2B3_CALMS</name>
<sequence length="47" mass="5547">MVLREKYSSSHISFTLRAKHPHCHRSLPTILLPSWKLQKSSNRMVML</sequence>
<reference evidence="2 3" key="1">
    <citation type="submission" date="2019-01" db="EMBL/GenBank/DDBJ databases">
        <authorList>
            <person name="Sayadi A."/>
        </authorList>
    </citation>
    <scope>NUCLEOTIDE SEQUENCE [LARGE SCALE GENOMIC DNA]</scope>
</reference>